<dbReference type="InterPro" id="IPR036291">
    <property type="entry name" value="NAD(P)-bd_dom_sf"/>
</dbReference>
<evidence type="ECO:0000256" key="11">
    <source>
        <dbReference type="PIRSR" id="PIRSR500134-3"/>
    </source>
</evidence>
<protein>
    <recommendedName>
        <fullName evidence="4 8">UDP-glucose 6-dehydrogenase</fullName>
        <ecNumber evidence="3 8">1.1.1.22</ecNumber>
    </recommendedName>
</protein>
<dbReference type="SUPFAM" id="SSF48179">
    <property type="entry name" value="6-phosphogluconate dehydrogenase C-terminal domain-like"/>
    <property type="match status" value="1"/>
</dbReference>
<evidence type="ECO:0000256" key="1">
    <source>
        <dbReference type="ARBA" id="ARBA00004701"/>
    </source>
</evidence>
<dbReference type="InterPro" id="IPR028357">
    <property type="entry name" value="UDPglc_DH_bac"/>
</dbReference>
<dbReference type="GO" id="GO:0006065">
    <property type="term" value="P:UDP-glucuronate biosynthetic process"/>
    <property type="evidence" value="ECO:0007669"/>
    <property type="project" value="UniProtKB-UniPathway"/>
</dbReference>
<evidence type="ECO:0000256" key="7">
    <source>
        <dbReference type="ARBA" id="ARBA00047473"/>
    </source>
</evidence>
<feature type="active site" description="Nucleophile" evidence="9">
    <location>
        <position position="263"/>
    </location>
</feature>
<evidence type="ECO:0000256" key="6">
    <source>
        <dbReference type="ARBA" id="ARBA00023027"/>
    </source>
</evidence>
<dbReference type="Gene3D" id="1.20.5.100">
    <property type="entry name" value="Cytochrome c1, transmembrane anchor, C-terminal"/>
    <property type="match status" value="1"/>
</dbReference>
<evidence type="ECO:0000256" key="3">
    <source>
        <dbReference type="ARBA" id="ARBA00012954"/>
    </source>
</evidence>
<dbReference type="Pfam" id="PF00984">
    <property type="entry name" value="UDPG_MGDP_dh"/>
    <property type="match status" value="1"/>
</dbReference>
<dbReference type="GO" id="GO:0051287">
    <property type="term" value="F:NAD binding"/>
    <property type="evidence" value="ECO:0007669"/>
    <property type="project" value="InterPro"/>
</dbReference>
<dbReference type="AlphaFoldDB" id="A0A3A1WGQ2"/>
<feature type="binding site" evidence="10">
    <location>
        <position position="323"/>
    </location>
    <ligand>
        <name>substrate</name>
    </ligand>
</feature>
<evidence type="ECO:0000256" key="8">
    <source>
        <dbReference type="PIRNR" id="PIRNR000124"/>
    </source>
</evidence>
<dbReference type="Proteomes" id="UP000265750">
    <property type="component" value="Unassembled WGS sequence"/>
</dbReference>
<comment type="catalytic activity">
    <reaction evidence="7 8">
        <text>UDP-alpha-D-glucose + 2 NAD(+) + H2O = UDP-alpha-D-glucuronate + 2 NADH + 3 H(+)</text>
        <dbReference type="Rhea" id="RHEA:23596"/>
        <dbReference type="ChEBI" id="CHEBI:15377"/>
        <dbReference type="ChEBI" id="CHEBI:15378"/>
        <dbReference type="ChEBI" id="CHEBI:57540"/>
        <dbReference type="ChEBI" id="CHEBI:57945"/>
        <dbReference type="ChEBI" id="CHEBI:58052"/>
        <dbReference type="ChEBI" id="CHEBI:58885"/>
        <dbReference type="EC" id="1.1.1.22"/>
    </reaction>
</comment>
<comment type="caution">
    <text evidence="13">The sequence shown here is derived from an EMBL/GenBank/DDBJ whole genome shotgun (WGS) entry which is preliminary data.</text>
</comment>
<dbReference type="InterPro" id="IPR014027">
    <property type="entry name" value="UDP-Glc/GDP-Man_DH_C"/>
</dbReference>
<dbReference type="SUPFAM" id="SSF52413">
    <property type="entry name" value="UDP-glucose/GDP-mannose dehydrogenase C-terminal domain"/>
    <property type="match status" value="1"/>
</dbReference>
<dbReference type="EC" id="1.1.1.22" evidence="3 8"/>
<feature type="binding site" evidence="10">
    <location>
        <begin position="252"/>
        <end position="256"/>
    </location>
    <ligand>
        <name>substrate</name>
    </ligand>
</feature>
<feature type="binding site" evidence="11">
    <location>
        <position position="122"/>
    </location>
    <ligand>
        <name>NAD(+)</name>
        <dbReference type="ChEBI" id="CHEBI:57540"/>
    </ligand>
</feature>
<dbReference type="UniPathway" id="UPA00038">
    <property type="reaction ID" value="UER00491"/>
</dbReference>
<dbReference type="RefSeq" id="WP_119540680.1">
    <property type="nucleotide sequence ID" value="NZ_QYRN01000007.1"/>
</dbReference>
<evidence type="ECO:0000256" key="4">
    <source>
        <dbReference type="ARBA" id="ARBA00015132"/>
    </source>
</evidence>
<dbReference type="GO" id="GO:0000271">
    <property type="term" value="P:polysaccharide biosynthetic process"/>
    <property type="evidence" value="ECO:0007669"/>
    <property type="project" value="InterPro"/>
</dbReference>
<dbReference type="Pfam" id="PF03720">
    <property type="entry name" value="UDPG_MGDP_dh_C"/>
    <property type="match status" value="1"/>
</dbReference>
<dbReference type="NCBIfam" id="TIGR03026">
    <property type="entry name" value="NDP-sugDHase"/>
    <property type="match status" value="1"/>
</dbReference>
<dbReference type="Gene3D" id="3.40.50.720">
    <property type="entry name" value="NAD(P)-binding Rossmann-like Domain"/>
    <property type="match status" value="2"/>
</dbReference>
<dbReference type="InterPro" id="IPR017476">
    <property type="entry name" value="UDP-Glc/GDP-Man"/>
</dbReference>
<evidence type="ECO:0000256" key="10">
    <source>
        <dbReference type="PIRSR" id="PIRSR500134-2"/>
    </source>
</evidence>
<dbReference type="InterPro" id="IPR014026">
    <property type="entry name" value="UDP-Glc/GDP-Man_DH_dimer"/>
</dbReference>
<feature type="binding site" evidence="10">
    <location>
        <position position="207"/>
    </location>
    <ligand>
        <name>substrate</name>
    </ligand>
</feature>
<feature type="domain" description="UDP-glucose/GDP-mannose dehydrogenase C-terminal" evidence="12">
    <location>
        <begin position="316"/>
        <end position="417"/>
    </location>
</feature>
<dbReference type="PANTHER" id="PTHR43750">
    <property type="entry name" value="UDP-GLUCOSE 6-DEHYDROGENASE TUAD"/>
    <property type="match status" value="1"/>
</dbReference>
<dbReference type="InterPro" id="IPR008927">
    <property type="entry name" value="6-PGluconate_DH-like_C_sf"/>
</dbReference>
<comment type="similarity">
    <text evidence="2 8">Belongs to the UDP-glucose/GDP-mannose dehydrogenase family.</text>
</comment>
<accession>A0A3A1WGQ2</accession>
<dbReference type="SUPFAM" id="SSF51735">
    <property type="entry name" value="NAD(P)-binding Rossmann-fold domains"/>
    <property type="match status" value="1"/>
</dbReference>
<evidence type="ECO:0000259" key="12">
    <source>
        <dbReference type="SMART" id="SM00984"/>
    </source>
</evidence>
<dbReference type="PANTHER" id="PTHR43750:SF3">
    <property type="entry name" value="UDP-GLUCOSE 6-DEHYDROGENASE TUAD"/>
    <property type="match status" value="1"/>
</dbReference>
<proteinExistence type="inferred from homology"/>
<dbReference type="InterPro" id="IPR001732">
    <property type="entry name" value="UDP-Glc/GDP-Man_DH_N"/>
</dbReference>
<feature type="binding site" evidence="11">
    <location>
        <position position="266"/>
    </location>
    <ligand>
        <name>NAD(+)</name>
        <dbReference type="ChEBI" id="CHEBI:57540"/>
    </ligand>
</feature>
<feature type="binding site" evidence="11">
    <location>
        <position position="35"/>
    </location>
    <ligand>
        <name>NAD(+)</name>
        <dbReference type="ChEBI" id="CHEBI:57540"/>
    </ligand>
</feature>
<evidence type="ECO:0000256" key="9">
    <source>
        <dbReference type="PIRSR" id="PIRSR500134-1"/>
    </source>
</evidence>
<dbReference type="OrthoDB" id="9803238at2"/>
<gene>
    <name evidence="13" type="ORF">D3218_13830</name>
</gene>
<evidence type="ECO:0000313" key="13">
    <source>
        <dbReference type="EMBL" id="RIX99547.1"/>
    </source>
</evidence>
<keyword evidence="6 8" id="KW-0520">NAD</keyword>
<dbReference type="PROSITE" id="PS51257">
    <property type="entry name" value="PROKAR_LIPOPROTEIN"/>
    <property type="match status" value="1"/>
</dbReference>
<feature type="binding site" evidence="11">
    <location>
        <position position="84"/>
    </location>
    <ligand>
        <name>NAD(+)</name>
        <dbReference type="ChEBI" id="CHEBI:57540"/>
    </ligand>
</feature>
<evidence type="ECO:0000313" key="14">
    <source>
        <dbReference type="Proteomes" id="UP000265750"/>
    </source>
</evidence>
<dbReference type="GO" id="GO:0003979">
    <property type="term" value="F:UDP-glucose 6-dehydrogenase activity"/>
    <property type="evidence" value="ECO:0007669"/>
    <property type="project" value="UniProtKB-EC"/>
</dbReference>
<organism evidence="13 14">
    <name type="scientific">Aureimonas flava</name>
    <dbReference type="NCBI Taxonomy" id="2320271"/>
    <lineage>
        <taxon>Bacteria</taxon>
        <taxon>Pseudomonadati</taxon>
        <taxon>Pseudomonadota</taxon>
        <taxon>Alphaproteobacteria</taxon>
        <taxon>Hyphomicrobiales</taxon>
        <taxon>Aurantimonadaceae</taxon>
        <taxon>Aureimonas</taxon>
    </lineage>
</organism>
<feature type="binding site" evidence="11">
    <location>
        <position position="30"/>
    </location>
    <ligand>
        <name>NAD(+)</name>
        <dbReference type="ChEBI" id="CHEBI:57540"/>
    </ligand>
</feature>
<feature type="binding site" evidence="10">
    <location>
        <position position="260"/>
    </location>
    <ligand>
        <name>substrate</name>
    </ligand>
</feature>
<evidence type="ECO:0000256" key="5">
    <source>
        <dbReference type="ARBA" id="ARBA00023002"/>
    </source>
</evidence>
<dbReference type="PIRSF" id="PIRSF000124">
    <property type="entry name" value="UDPglc_GDPman_dh"/>
    <property type="match status" value="1"/>
</dbReference>
<evidence type="ECO:0000256" key="2">
    <source>
        <dbReference type="ARBA" id="ARBA00006601"/>
    </source>
</evidence>
<feature type="binding site" evidence="11">
    <location>
        <position position="330"/>
    </location>
    <ligand>
        <name>NAD(+)</name>
        <dbReference type="ChEBI" id="CHEBI:57540"/>
    </ligand>
</feature>
<dbReference type="SMART" id="SM00984">
    <property type="entry name" value="UDPG_MGDP_dh_C"/>
    <property type="match status" value="1"/>
</dbReference>
<reference evidence="14" key="1">
    <citation type="submission" date="2018-09" db="EMBL/GenBank/DDBJ databases">
        <authorList>
            <person name="Tuo L."/>
        </authorList>
    </citation>
    <scope>NUCLEOTIDE SEQUENCE [LARGE SCALE GENOMIC DNA]</scope>
    <source>
        <strain evidence="14">M2BS4Y-1</strain>
    </source>
</reference>
<dbReference type="EMBL" id="QYRN01000007">
    <property type="protein sequence ID" value="RIX99547.1"/>
    <property type="molecule type" value="Genomic_DNA"/>
</dbReference>
<dbReference type="Pfam" id="PF03721">
    <property type="entry name" value="UDPG_MGDP_dh_N"/>
    <property type="match status" value="1"/>
</dbReference>
<keyword evidence="14" id="KW-1185">Reference proteome</keyword>
<dbReference type="InterPro" id="IPR036220">
    <property type="entry name" value="UDP-Glc/GDP-Man_DH_C_sf"/>
</dbReference>
<comment type="pathway">
    <text evidence="1">Nucleotide-sugar biosynthesis; UDP-alpha-D-glucuronate biosynthesis; UDP-alpha-D-glucuronate from UDP-alpha-D-glucose: step 1/1.</text>
</comment>
<sequence>MRITVVGTGYVGLVSGACLAELGHEVTCVDKDKAKIARLLRGELPIHEDGLPAMVARQAAAGRLRFSVRLPREPADLALIAVGTPPAAHDHSADLSAVHAAAEAVAAHQPRGRPLVLAVKSTVPVGTGDVVERLVRRLRPDGSVTVVSNPEFLREGSAIADFLEPDRIVVGTACARARALMREVYRPLIERGSAFVATERCSAEMIKYAANAFLAVKIAFINEMADLCEAADADIAEVSQGMGMDRRIGSAFLRPGPGYGGSCFPKDTEALLATAHQHGVQLRLVEGTVAANEGRKRGLGRRVLAAAGNVHDRPVAVLGATFKPGTDDVRESPALSVIAALRRAGAQVRVFDPVGLAQARQVLDGVAFARGPYDCVRGAHCVVVATEWPEFLRLDFRRIAALMSGRTVVDLRNCLPDAKLEAAGLRLVGIGRRERTGAPPPLAPSLPVAGLALEPSVSIGAIPVSVAAVARKTMRPLANGHAG</sequence>
<feature type="binding site" evidence="10">
    <location>
        <begin position="152"/>
        <end position="155"/>
    </location>
    <ligand>
        <name>substrate</name>
    </ligand>
</feature>
<feature type="binding site" evidence="11">
    <location>
        <position position="155"/>
    </location>
    <ligand>
        <name>NAD(+)</name>
        <dbReference type="ChEBI" id="CHEBI:57540"/>
    </ligand>
</feature>
<keyword evidence="5 8" id="KW-0560">Oxidoreductase</keyword>
<dbReference type="PIRSF" id="PIRSF500134">
    <property type="entry name" value="UDPglc_DH_bac"/>
    <property type="match status" value="1"/>
</dbReference>
<name>A0A3A1WGQ2_9HYPH</name>